<feature type="domain" description="RanBP2-type" evidence="6">
    <location>
        <begin position="189"/>
        <end position="219"/>
    </location>
</feature>
<feature type="compositionally biased region" description="Basic and acidic residues" evidence="5">
    <location>
        <begin position="470"/>
        <end position="482"/>
    </location>
</feature>
<feature type="compositionally biased region" description="Polar residues" evidence="5">
    <location>
        <begin position="500"/>
        <end position="514"/>
    </location>
</feature>
<accession>A0A835QFW5</accession>
<dbReference type="GO" id="GO:0008270">
    <property type="term" value="F:zinc ion binding"/>
    <property type="evidence" value="ECO:0007669"/>
    <property type="project" value="UniProtKB-KW"/>
</dbReference>
<evidence type="ECO:0000256" key="1">
    <source>
        <dbReference type="ARBA" id="ARBA00022723"/>
    </source>
</evidence>
<evidence type="ECO:0000256" key="2">
    <source>
        <dbReference type="ARBA" id="ARBA00022771"/>
    </source>
</evidence>
<reference evidence="7 8" key="1">
    <citation type="journal article" date="2020" name="Nat. Food">
        <title>A phased Vanilla planifolia genome enables genetic improvement of flavour and production.</title>
        <authorList>
            <person name="Hasing T."/>
            <person name="Tang H."/>
            <person name="Brym M."/>
            <person name="Khazi F."/>
            <person name="Huang T."/>
            <person name="Chambers A.H."/>
        </authorList>
    </citation>
    <scope>NUCLEOTIDE SEQUENCE [LARGE SCALE GENOMIC DNA]</scope>
    <source>
        <tissue evidence="7">Leaf</tissue>
    </source>
</reference>
<dbReference type="PANTHER" id="PTHR23111">
    <property type="entry name" value="ZINC FINGER PROTEIN"/>
    <property type="match status" value="1"/>
</dbReference>
<dbReference type="PROSITE" id="PS01358">
    <property type="entry name" value="ZF_RANBP2_1"/>
    <property type="match status" value="2"/>
</dbReference>
<dbReference type="InterPro" id="IPR001876">
    <property type="entry name" value="Znf_RanBP2"/>
</dbReference>
<feature type="compositionally biased region" description="Polar residues" evidence="5">
    <location>
        <begin position="695"/>
        <end position="708"/>
    </location>
</feature>
<feature type="compositionally biased region" description="Low complexity" evidence="5">
    <location>
        <begin position="335"/>
        <end position="372"/>
    </location>
</feature>
<feature type="region of interest" description="Disordered" evidence="5">
    <location>
        <begin position="536"/>
        <end position="556"/>
    </location>
</feature>
<dbReference type="SMART" id="SM00547">
    <property type="entry name" value="ZnF_RBZ"/>
    <property type="match status" value="2"/>
</dbReference>
<dbReference type="Gene3D" id="4.10.1060.10">
    <property type="entry name" value="Zinc finger, RanBP2-type"/>
    <property type="match status" value="2"/>
</dbReference>
<feature type="region of interest" description="Disordered" evidence="5">
    <location>
        <begin position="453"/>
        <end position="514"/>
    </location>
</feature>
<name>A0A835QFW5_VANPL</name>
<feature type="compositionally biased region" description="Polar residues" evidence="5">
    <location>
        <begin position="234"/>
        <end position="257"/>
    </location>
</feature>
<evidence type="ECO:0000313" key="7">
    <source>
        <dbReference type="EMBL" id="KAG0468018.1"/>
    </source>
</evidence>
<keyword evidence="2 4" id="KW-0863">Zinc-finger</keyword>
<dbReference type="InterPro" id="IPR036443">
    <property type="entry name" value="Znf_RanBP2_sf"/>
</dbReference>
<evidence type="ECO:0000256" key="3">
    <source>
        <dbReference type="ARBA" id="ARBA00022833"/>
    </source>
</evidence>
<keyword evidence="1" id="KW-0479">Metal-binding</keyword>
<evidence type="ECO:0000259" key="6">
    <source>
        <dbReference type="PROSITE" id="PS50199"/>
    </source>
</evidence>
<gene>
    <name evidence="7" type="ORF">HPP92_017346</name>
</gene>
<evidence type="ECO:0000256" key="4">
    <source>
        <dbReference type="PROSITE-ProRule" id="PRU00322"/>
    </source>
</evidence>
<feature type="region of interest" description="Disordered" evidence="5">
    <location>
        <begin position="232"/>
        <end position="375"/>
    </location>
</feature>
<dbReference type="PANTHER" id="PTHR23111:SF30">
    <property type="entry name" value="ZINC FINGER PROTEIN VAR3, CHLOROPLASTIC"/>
    <property type="match status" value="1"/>
</dbReference>
<comment type="caution">
    <text evidence="7">The sequence shown here is derived from an EMBL/GenBank/DDBJ whole genome shotgun (WGS) entry which is preliminary data.</text>
</comment>
<dbReference type="PROSITE" id="PS50199">
    <property type="entry name" value="ZF_RANBP2_2"/>
    <property type="match status" value="2"/>
</dbReference>
<protein>
    <recommendedName>
        <fullName evidence="6">RanBP2-type domain-containing protein</fullName>
    </recommendedName>
</protein>
<keyword evidence="3" id="KW-0862">Zinc</keyword>
<dbReference type="EMBL" id="JADCNM010000009">
    <property type="protein sequence ID" value="KAG0468018.1"/>
    <property type="molecule type" value="Genomic_DNA"/>
</dbReference>
<sequence length="716" mass="80035">MLSVCQGKAGCSEASYQEKCREIGRERDPIHVQMLLTKKNVEKLVENETPSMFRCGEMSVRRMKLFFGGQESELEKAQTIDVMRYLLSYMYKQLYASDGNQFTVDESVETSVRKLFVELYNLSGTVWIDKSAKPSSTEPTSVQEHISRPSGQGFEMKRGDWICPKCTFVNFARNMSCLECGEIRTKRQLTGAEWECPQCDFFNYGRNMSCLRCDCRRPEGVPLGSAPYSGLGHSASSTMEQMSSPQEQYSIGGSSKRTGSDDSSDSISRSLDRILGRSSRSGTQSPDGDNNLRQSNFSSSDYRQRRKLDSVPFVPLPPDMFKKTPEPNSAAQRVSNEGVSPSSSESELIDSLLKSSESYSTSNSSKESSDTSPLWSNVTAELENAKDVANELSDENFPDIMPMRKGENRFVVSKKKDRSFTSPAYKRRLASEQVNNYNSIPFVPFPPGYFAKKENQPATDSAEKSVTMEAKAEDGEEQKMEMSNRAGSSPAHSEGRINGKNLNQSNVSMNYSPSGYSFQQNASSWENKRDVYTSPQGGYSAGSTHQSDSLWNNKDTYNGDFGPVSARPNAVARNNSSYRSSWNSDNLNNRDGGPDFSSNASLDSAQQAKNWQQNNQNGGYSGKSLEGSLVKDPDPLDMSEEAKAERWFRRAAQIKDISELSQIPDEDFPEIMPMRKGVNRFVVSKRKTPLERRLTSPQYRRNLPTVSSELDKDANN</sequence>
<feature type="compositionally biased region" description="Low complexity" evidence="5">
    <location>
        <begin position="605"/>
        <end position="617"/>
    </location>
</feature>
<feature type="compositionally biased region" description="Low complexity" evidence="5">
    <location>
        <begin position="575"/>
        <end position="586"/>
    </location>
</feature>
<evidence type="ECO:0000256" key="5">
    <source>
        <dbReference type="SAM" id="MobiDB-lite"/>
    </source>
</evidence>
<feature type="domain" description="RanBP2-type" evidence="6">
    <location>
        <begin position="157"/>
        <end position="186"/>
    </location>
</feature>
<dbReference type="GO" id="GO:0005737">
    <property type="term" value="C:cytoplasm"/>
    <property type="evidence" value="ECO:0007669"/>
    <property type="project" value="TreeGrafter"/>
</dbReference>
<feature type="region of interest" description="Disordered" evidence="5">
    <location>
        <begin position="689"/>
        <end position="716"/>
    </location>
</feature>
<dbReference type="SUPFAM" id="SSF90209">
    <property type="entry name" value="Ran binding protein zinc finger-like"/>
    <property type="match status" value="1"/>
</dbReference>
<dbReference type="Proteomes" id="UP000639772">
    <property type="component" value="Chromosome 9"/>
</dbReference>
<dbReference type="OrthoDB" id="448399at2759"/>
<feature type="region of interest" description="Disordered" evidence="5">
    <location>
        <begin position="575"/>
        <end position="636"/>
    </location>
</feature>
<organism evidence="7 8">
    <name type="scientific">Vanilla planifolia</name>
    <name type="common">Vanilla</name>
    <dbReference type="NCBI Taxonomy" id="51239"/>
    <lineage>
        <taxon>Eukaryota</taxon>
        <taxon>Viridiplantae</taxon>
        <taxon>Streptophyta</taxon>
        <taxon>Embryophyta</taxon>
        <taxon>Tracheophyta</taxon>
        <taxon>Spermatophyta</taxon>
        <taxon>Magnoliopsida</taxon>
        <taxon>Liliopsida</taxon>
        <taxon>Asparagales</taxon>
        <taxon>Orchidaceae</taxon>
        <taxon>Vanilloideae</taxon>
        <taxon>Vanilleae</taxon>
        <taxon>Vanilla</taxon>
    </lineage>
</organism>
<dbReference type="GO" id="GO:0003729">
    <property type="term" value="F:mRNA binding"/>
    <property type="evidence" value="ECO:0007669"/>
    <property type="project" value="TreeGrafter"/>
</dbReference>
<proteinExistence type="predicted"/>
<evidence type="ECO:0000313" key="8">
    <source>
        <dbReference type="Proteomes" id="UP000639772"/>
    </source>
</evidence>
<dbReference type="Pfam" id="PF00641">
    <property type="entry name" value="Zn_ribbon_RanBP"/>
    <property type="match status" value="2"/>
</dbReference>
<dbReference type="AlphaFoldDB" id="A0A835QFW5"/>
<feature type="compositionally biased region" description="Polar residues" evidence="5">
    <location>
        <begin position="278"/>
        <end position="301"/>
    </location>
</feature>